<reference evidence="2 3" key="1">
    <citation type="submission" date="2015-10" db="EMBL/GenBank/DDBJ databases">
        <title>Draft genome sequence of Streptomyces griseoruber DSM 40281, type strain for the species Streptomyces griseoruber.</title>
        <authorList>
            <person name="Ruckert C."/>
            <person name="Winkler A."/>
            <person name="Kalinowski J."/>
            <person name="Kampfer P."/>
            <person name="Glaeser S."/>
        </authorList>
    </citation>
    <scope>NUCLEOTIDE SEQUENCE [LARGE SCALE GENOMIC DNA]</scope>
    <source>
        <strain evidence="2 3">DSM 40281</strain>
    </source>
</reference>
<dbReference type="EMBL" id="LMWW01000022">
    <property type="protein sequence ID" value="KUN83515.1"/>
    <property type="molecule type" value="Genomic_DNA"/>
</dbReference>
<evidence type="ECO:0000313" key="3">
    <source>
        <dbReference type="Proteomes" id="UP000052982"/>
    </source>
</evidence>
<dbReference type="Proteomes" id="UP000052982">
    <property type="component" value="Unassembled WGS sequence"/>
</dbReference>
<evidence type="ECO:0000313" key="2">
    <source>
        <dbReference type="EMBL" id="KUN83515.1"/>
    </source>
</evidence>
<name>A0A101T0H4_9ACTN</name>
<keyword evidence="3" id="KW-1185">Reference proteome</keyword>
<proteinExistence type="predicted"/>
<gene>
    <name evidence="2" type="ORF">AQJ64_17150</name>
</gene>
<sequence>MPGLRRKFGYLLVLGVIVPACFLLHGGFKPTAGCASGPRPQFLPGSAEAEAEGADPADPVEWRTCSSAR</sequence>
<feature type="region of interest" description="Disordered" evidence="1">
    <location>
        <begin position="43"/>
        <end position="69"/>
    </location>
</feature>
<comment type="caution">
    <text evidence="2">The sequence shown here is derived from an EMBL/GenBank/DDBJ whole genome shotgun (WGS) entry which is preliminary data.</text>
</comment>
<accession>A0A101T0H4</accession>
<protein>
    <submittedName>
        <fullName evidence="2">Uncharacterized protein</fullName>
    </submittedName>
</protein>
<dbReference type="AlphaFoldDB" id="A0A101T0H4"/>
<organism evidence="2 3">
    <name type="scientific">Streptomyces griseoruber</name>
    <dbReference type="NCBI Taxonomy" id="1943"/>
    <lineage>
        <taxon>Bacteria</taxon>
        <taxon>Bacillati</taxon>
        <taxon>Actinomycetota</taxon>
        <taxon>Actinomycetes</taxon>
        <taxon>Kitasatosporales</taxon>
        <taxon>Streptomycetaceae</taxon>
        <taxon>Streptomyces</taxon>
    </lineage>
</organism>
<evidence type="ECO:0000256" key="1">
    <source>
        <dbReference type="SAM" id="MobiDB-lite"/>
    </source>
</evidence>